<evidence type="ECO:0000256" key="3">
    <source>
        <dbReference type="ARBA" id="ARBA00022801"/>
    </source>
</evidence>
<reference evidence="8 9" key="1">
    <citation type="journal article" date="2013" name="MBio">
        <title>Genome sequencing of the plant pathogen Taphrina deformans, the causal agent of peach leaf curl.</title>
        <authorList>
            <person name="Cisse O.H."/>
            <person name="Almeida J.M.G.C.F."/>
            <person name="Fonseca A."/>
            <person name="Kumar A.A."/>
            <person name="Salojaervi J."/>
            <person name="Overmyer K."/>
            <person name="Hauser P.M."/>
            <person name="Pagni M."/>
        </authorList>
    </citation>
    <scope>NUCLEOTIDE SEQUENCE [LARGE SCALE GENOMIC DNA]</scope>
    <source>
        <strain evidence="9">PYCC 5710 / ATCC 11124 / CBS 356.35 / IMI 108563 / JCM 9778 / NBRC 8474</strain>
    </source>
</reference>
<organism evidence="8 9">
    <name type="scientific">Taphrina deformans (strain PYCC 5710 / ATCC 11124 / CBS 356.35 / IMI 108563 / JCM 9778 / NBRC 8474)</name>
    <name type="common">Peach leaf curl fungus</name>
    <name type="synonym">Lalaria deformans</name>
    <dbReference type="NCBI Taxonomy" id="1097556"/>
    <lineage>
        <taxon>Eukaryota</taxon>
        <taxon>Fungi</taxon>
        <taxon>Dikarya</taxon>
        <taxon>Ascomycota</taxon>
        <taxon>Taphrinomycotina</taxon>
        <taxon>Taphrinomycetes</taxon>
        <taxon>Taphrinales</taxon>
        <taxon>Taphrinaceae</taxon>
        <taxon>Taphrina</taxon>
    </lineage>
</organism>
<dbReference type="CDD" id="cd03382">
    <property type="entry name" value="PAP2_dolichyldiphosphatase"/>
    <property type="match status" value="1"/>
</dbReference>
<dbReference type="PANTHER" id="PTHR11247:SF1">
    <property type="entry name" value="DOLICHYLDIPHOSPHATASE 1"/>
    <property type="match status" value="1"/>
</dbReference>
<comment type="subcellular location">
    <subcellularLocation>
        <location evidence="6">Endoplasmic reticulum membrane</location>
        <topology evidence="6">Multi-pass membrane protein</topology>
    </subcellularLocation>
    <subcellularLocation>
        <location evidence="1">Membrane</location>
        <topology evidence="1">Multi-pass membrane protein</topology>
    </subcellularLocation>
</comment>
<keyword evidence="3 6" id="KW-0378">Hydrolase</keyword>
<evidence type="ECO:0000256" key="4">
    <source>
        <dbReference type="ARBA" id="ARBA00022989"/>
    </source>
</evidence>
<dbReference type="eggNOG" id="KOG3146">
    <property type="taxonomic scope" value="Eukaryota"/>
</dbReference>
<dbReference type="GO" id="GO:0005789">
    <property type="term" value="C:endoplasmic reticulum membrane"/>
    <property type="evidence" value="ECO:0007669"/>
    <property type="project" value="UniProtKB-SubCell"/>
</dbReference>
<dbReference type="GO" id="GO:0006487">
    <property type="term" value="P:protein N-linked glycosylation"/>
    <property type="evidence" value="ECO:0007669"/>
    <property type="project" value="UniProtKB-UniRule"/>
</dbReference>
<dbReference type="PANTHER" id="PTHR11247">
    <property type="entry name" value="PALMITOYL-PROTEIN THIOESTERASE/DOLICHYLDIPHOSPHATASE 1"/>
    <property type="match status" value="1"/>
</dbReference>
<comment type="similarity">
    <text evidence="6">Belongs to the dolichyldiphosphatase family.</text>
</comment>
<evidence type="ECO:0000313" key="8">
    <source>
        <dbReference type="EMBL" id="CCG84779.1"/>
    </source>
</evidence>
<dbReference type="InterPro" id="IPR036938">
    <property type="entry name" value="PAP2/HPO_sf"/>
</dbReference>
<feature type="transmembrane region" description="Helical" evidence="6">
    <location>
        <begin position="96"/>
        <end position="114"/>
    </location>
</feature>
<comment type="catalytic activity">
    <reaction evidence="6">
        <text>a di-trans,poly-cis-dolichyl diphosphate + H2O = a di-trans,poly-cis-dolichyl phosphate + phosphate + H(+)</text>
        <dbReference type="Rhea" id="RHEA:14385"/>
        <dbReference type="Rhea" id="RHEA-COMP:19498"/>
        <dbReference type="Rhea" id="RHEA-COMP:19506"/>
        <dbReference type="ChEBI" id="CHEBI:15377"/>
        <dbReference type="ChEBI" id="CHEBI:15378"/>
        <dbReference type="ChEBI" id="CHEBI:43474"/>
        <dbReference type="ChEBI" id="CHEBI:57497"/>
        <dbReference type="ChEBI" id="CHEBI:57683"/>
        <dbReference type="EC" id="3.6.1.43"/>
    </reaction>
</comment>
<feature type="transmembrane region" description="Helical" evidence="6">
    <location>
        <begin position="55"/>
        <end position="76"/>
    </location>
</feature>
<dbReference type="UniPathway" id="UPA00378"/>
<comment type="caution">
    <text evidence="8">The sequence shown here is derived from an EMBL/GenBank/DDBJ whole genome shotgun (WGS) entry which is preliminary data.</text>
</comment>
<dbReference type="AlphaFoldDB" id="R4XNF8"/>
<dbReference type="SUPFAM" id="SSF48317">
    <property type="entry name" value="Acid phosphatase/Vanadium-dependent haloperoxidase"/>
    <property type="match status" value="1"/>
</dbReference>
<keyword evidence="2 6" id="KW-0812">Transmembrane</keyword>
<evidence type="ECO:0000256" key="5">
    <source>
        <dbReference type="ARBA" id="ARBA00023136"/>
    </source>
</evidence>
<protein>
    <recommendedName>
        <fullName evidence="6">Dolichyldiphosphatase</fullName>
        <ecNumber evidence="6">3.6.1.43</ecNumber>
    </recommendedName>
</protein>
<dbReference type="InterPro" id="IPR000326">
    <property type="entry name" value="PAP2/HPO"/>
</dbReference>
<proteinExistence type="inferred from homology"/>
<dbReference type="Pfam" id="PF01569">
    <property type="entry name" value="PAP2"/>
    <property type="match status" value="1"/>
</dbReference>
<comment type="pathway">
    <text evidence="6">Protein modification; protein glycosylation.</text>
</comment>
<keyword evidence="9" id="KW-1185">Reference proteome</keyword>
<dbReference type="GO" id="GO:0047874">
    <property type="term" value="F:dolichyldiphosphatase activity"/>
    <property type="evidence" value="ECO:0007669"/>
    <property type="project" value="UniProtKB-UniRule"/>
</dbReference>
<sequence length="222" mass="25681">MHMPSDSELASLALTHVYYNPKDILGLPSALLALLPQALVVAYVVAIYTRREVEVCWMFAGQLSCEAFNWILKRIIKQDRPYSVAGIGKGYGMPSSHSQFMAFFGTYIVLYVYLRCINSPVYWRMLRVLGVVSTSVAVCVSRIYLTYHTRDQVMVGVAIGTMYGILWYNFFNIMKYMGLVDWTLDQPIARYFWLKDTIIDDALPREWQLWNESRVDRNKKIS</sequence>
<comment type="function">
    <text evidence="6">Required for efficient N-glycosylation. Necessary for maintaining optimal levels of dolichol-linked oligosaccharides. Hydrolyzes dolichyl pyrophosphate at a very high rate and dolichyl monophosphate at a much lower rate. Does not act on phosphatidate.</text>
</comment>
<evidence type="ECO:0000259" key="7">
    <source>
        <dbReference type="SMART" id="SM00014"/>
    </source>
</evidence>
<feature type="domain" description="Phosphatidic acid phosphatase type 2/haloperoxidase" evidence="7">
    <location>
        <begin position="55"/>
        <end position="168"/>
    </location>
</feature>
<dbReference type="SMART" id="SM00014">
    <property type="entry name" value="acidPPc"/>
    <property type="match status" value="1"/>
</dbReference>
<dbReference type="Gene3D" id="1.20.144.10">
    <property type="entry name" value="Phosphatidic acid phosphatase type 2/haloperoxidase"/>
    <property type="match status" value="1"/>
</dbReference>
<keyword evidence="4 6" id="KW-1133">Transmembrane helix</keyword>
<keyword evidence="6" id="KW-0256">Endoplasmic reticulum</keyword>
<evidence type="ECO:0000313" key="9">
    <source>
        <dbReference type="Proteomes" id="UP000013776"/>
    </source>
</evidence>
<dbReference type="EC" id="3.6.1.43" evidence="6"/>
<evidence type="ECO:0000256" key="2">
    <source>
        <dbReference type="ARBA" id="ARBA00022692"/>
    </source>
</evidence>
<dbReference type="STRING" id="1097556.R4XNF8"/>
<keyword evidence="5 6" id="KW-0472">Membrane</keyword>
<accession>R4XNF8</accession>
<evidence type="ECO:0000256" key="1">
    <source>
        <dbReference type="ARBA" id="ARBA00004141"/>
    </source>
</evidence>
<dbReference type="OrthoDB" id="302705at2759"/>
<dbReference type="EMBL" id="CAHR02000305">
    <property type="protein sequence ID" value="CCG84779.1"/>
    <property type="molecule type" value="Genomic_DNA"/>
</dbReference>
<dbReference type="GO" id="GO:0008610">
    <property type="term" value="P:lipid biosynthetic process"/>
    <property type="evidence" value="ECO:0007669"/>
    <property type="project" value="TreeGrafter"/>
</dbReference>
<feature type="transmembrane region" description="Helical" evidence="6">
    <location>
        <begin position="153"/>
        <end position="171"/>
    </location>
</feature>
<gene>
    <name evidence="8" type="ORF">TAPDE_005302</name>
</gene>
<evidence type="ECO:0000256" key="6">
    <source>
        <dbReference type="RuleBase" id="RU367078"/>
    </source>
</evidence>
<feature type="transmembrane region" description="Helical" evidence="6">
    <location>
        <begin position="24"/>
        <end position="48"/>
    </location>
</feature>
<feature type="transmembrane region" description="Helical" evidence="6">
    <location>
        <begin position="126"/>
        <end position="147"/>
    </location>
</feature>
<dbReference type="Proteomes" id="UP000013776">
    <property type="component" value="Unassembled WGS sequence"/>
</dbReference>
<name>R4XNF8_TAPDE</name>
<dbReference type="InterPro" id="IPR039667">
    <property type="entry name" value="Dolichyldiphosphatase_PAP2"/>
</dbReference>